<feature type="domain" description="4Fe-4S Mo/W bis-MGD-type" evidence="14">
    <location>
        <begin position="8"/>
        <end position="64"/>
    </location>
</feature>
<dbReference type="Gene3D" id="3.30.390.30">
    <property type="match status" value="1"/>
</dbReference>
<dbReference type="SUPFAM" id="SSF51905">
    <property type="entry name" value="FAD/NAD(P)-binding domain"/>
    <property type="match status" value="2"/>
</dbReference>
<evidence type="ECO:0000256" key="6">
    <source>
        <dbReference type="ARBA" id="ARBA00022505"/>
    </source>
</evidence>
<comment type="cofactor">
    <cofactor evidence="2">
        <name>[4Fe-4S] cluster</name>
        <dbReference type="ChEBI" id="CHEBI:49883"/>
    </cofactor>
</comment>
<dbReference type="Gene3D" id="1.10.10.1100">
    <property type="entry name" value="BFD-like [2Fe-2S]-binding domain"/>
    <property type="match status" value="1"/>
</dbReference>
<dbReference type="SUPFAM" id="SSF53706">
    <property type="entry name" value="Formate dehydrogenase/DMSO reductase, domains 1-3"/>
    <property type="match status" value="1"/>
</dbReference>
<keyword evidence="6" id="KW-0500">Molybdenum</keyword>
<keyword evidence="5" id="KW-0004">4Fe-4S</keyword>
<evidence type="ECO:0000256" key="8">
    <source>
        <dbReference type="ARBA" id="ARBA00022723"/>
    </source>
</evidence>
<evidence type="ECO:0000256" key="11">
    <source>
        <dbReference type="ARBA" id="ARBA00023004"/>
    </source>
</evidence>
<dbReference type="CDD" id="cd02754">
    <property type="entry name" value="MopB_Nitrate-R-NapA-like"/>
    <property type="match status" value="1"/>
</dbReference>
<dbReference type="PROSITE" id="PS00551">
    <property type="entry name" value="MOLYBDOPTERIN_PROK_1"/>
    <property type="match status" value="1"/>
</dbReference>
<gene>
    <name evidence="15" type="ORF">GCM10023143_12260</name>
</gene>
<dbReference type="Pfam" id="PF04324">
    <property type="entry name" value="Fer2_BFD"/>
    <property type="match status" value="1"/>
</dbReference>
<dbReference type="InterPro" id="IPR036188">
    <property type="entry name" value="FAD/NAD-bd_sf"/>
</dbReference>
<dbReference type="Gene3D" id="2.20.25.90">
    <property type="entry name" value="ADC-like domains"/>
    <property type="match status" value="1"/>
</dbReference>
<dbReference type="InterPro" id="IPR006655">
    <property type="entry name" value="Mopterin_OxRdtase_prok_CS"/>
</dbReference>
<keyword evidence="11" id="KW-0408">Iron</keyword>
<dbReference type="PROSITE" id="PS00932">
    <property type="entry name" value="MOLYBDOPTERIN_PROK_3"/>
    <property type="match status" value="1"/>
</dbReference>
<accession>A0ABP8FL41</accession>
<comment type="caution">
    <text evidence="15">The sequence shown here is derived from an EMBL/GenBank/DDBJ whole genome shotgun (WGS) entry which is preliminary data.</text>
</comment>
<evidence type="ECO:0000256" key="4">
    <source>
        <dbReference type="ARBA" id="ARBA00008747"/>
    </source>
</evidence>
<evidence type="ECO:0000313" key="16">
    <source>
        <dbReference type="Proteomes" id="UP001501207"/>
    </source>
</evidence>
<dbReference type="RefSeq" id="WP_344977094.1">
    <property type="nucleotide sequence ID" value="NZ_BAABFN010000002.1"/>
</dbReference>
<dbReference type="InterPro" id="IPR016156">
    <property type="entry name" value="FAD/NAD-linked_Rdtase_dimer_sf"/>
</dbReference>
<dbReference type="InterPro" id="IPR027467">
    <property type="entry name" value="MopterinOxRdtase_cofactor_BS"/>
</dbReference>
<evidence type="ECO:0000256" key="1">
    <source>
        <dbReference type="ARBA" id="ARBA00001942"/>
    </source>
</evidence>
<keyword evidence="7" id="KW-0285">Flavoprotein</keyword>
<dbReference type="InterPro" id="IPR007419">
    <property type="entry name" value="BFD-like_2Fe2S-bd_dom"/>
</dbReference>
<evidence type="ECO:0000256" key="7">
    <source>
        <dbReference type="ARBA" id="ARBA00022630"/>
    </source>
</evidence>
<evidence type="ECO:0000256" key="3">
    <source>
        <dbReference type="ARBA" id="ARBA00001974"/>
    </source>
</evidence>
<dbReference type="Pfam" id="PF07992">
    <property type="entry name" value="Pyr_redox_2"/>
    <property type="match status" value="1"/>
</dbReference>
<dbReference type="SUPFAM" id="SSF50692">
    <property type="entry name" value="ADC-like"/>
    <property type="match status" value="1"/>
</dbReference>
<dbReference type="Pfam" id="PF18267">
    <property type="entry name" value="Rubredoxin_C"/>
    <property type="match status" value="1"/>
</dbReference>
<keyword evidence="10" id="KW-0560">Oxidoreductase</keyword>
<dbReference type="InterPro" id="IPR041957">
    <property type="entry name" value="CT_Nitrate-R-NapA-like"/>
</dbReference>
<dbReference type="Pfam" id="PF01568">
    <property type="entry name" value="Molydop_binding"/>
    <property type="match status" value="1"/>
</dbReference>
<dbReference type="CDD" id="cd02791">
    <property type="entry name" value="MopB_CT_Nitrate-R-NapA-like"/>
    <property type="match status" value="1"/>
</dbReference>
<dbReference type="Gene3D" id="2.40.40.20">
    <property type="match status" value="1"/>
</dbReference>
<evidence type="ECO:0000313" key="15">
    <source>
        <dbReference type="EMBL" id="GAA4306374.1"/>
    </source>
</evidence>
<dbReference type="InterPro" id="IPR006657">
    <property type="entry name" value="MoPterin_dinucl-bd_dom"/>
</dbReference>
<dbReference type="InterPro" id="IPR006963">
    <property type="entry name" value="Mopterin_OxRdtase_4Fe-4S_dom"/>
</dbReference>
<dbReference type="InterPro" id="IPR009010">
    <property type="entry name" value="Asp_de-COase-like_dom_sf"/>
</dbReference>
<evidence type="ECO:0000256" key="5">
    <source>
        <dbReference type="ARBA" id="ARBA00022485"/>
    </source>
</evidence>
<evidence type="ECO:0000256" key="9">
    <source>
        <dbReference type="ARBA" id="ARBA00022827"/>
    </source>
</evidence>
<organism evidence="15 16">
    <name type="scientific">Compostibacter hankyongensis</name>
    <dbReference type="NCBI Taxonomy" id="1007089"/>
    <lineage>
        <taxon>Bacteria</taxon>
        <taxon>Pseudomonadati</taxon>
        <taxon>Bacteroidota</taxon>
        <taxon>Chitinophagia</taxon>
        <taxon>Chitinophagales</taxon>
        <taxon>Chitinophagaceae</taxon>
        <taxon>Compostibacter</taxon>
    </lineage>
</organism>
<dbReference type="PANTHER" id="PTHR43105:SF9">
    <property type="entry name" value="NADPH-FE(3+) OXIDOREDUCTASE SUBUNIT ALPHA"/>
    <property type="match status" value="1"/>
</dbReference>
<dbReference type="Proteomes" id="UP001501207">
    <property type="component" value="Unassembled WGS sequence"/>
</dbReference>
<comment type="similarity">
    <text evidence="4">Belongs to the prokaryotic molybdopterin-containing oxidoreductase family. NasA/NapA/NarB subfamily.</text>
</comment>
<dbReference type="SMART" id="SM00926">
    <property type="entry name" value="Molybdop_Fe4S4"/>
    <property type="match status" value="1"/>
</dbReference>
<evidence type="ECO:0000256" key="2">
    <source>
        <dbReference type="ARBA" id="ARBA00001966"/>
    </source>
</evidence>
<dbReference type="InterPro" id="IPR041854">
    <property type="entry name" value="BFD-like_2Fe2S-bd_dom_sf"/>
</dbReference>
<evidence type="ECO:0000256" key="10">
    <source>
        <dbReference type="ARBA" id="ARBA00023002"/>
    </source>
</evidence>
<keyword evidence="8" id="KW-0479">Metal-binding</keyword>
<comment type="cofactor">
    <cofactor evidence="1">
        <name>Mo-bis(molybdopterin guanine dinucleotide)</name>
        <dbReference type="ChEBI" id="CHEBI:60539"/>
    </cofactor>
</comment>
<keyword evidence="9" id="KW-0274">FAD</keyword>
<dbReference type="InterPro" id="IPR041575">
    <property type="entry name" value="Rubredoxin_C"/>
</dbReference>
<dbReference type="Gene3D" id="3.40.50.740">
    <property type="match status" value="1"/>
</dbReference>
<dbReference type="InterPro" id="IPR050123">
    <property type="entry name" value="Prok_molybdopt-oxidoreductase"/>
</dbReference>
<dbReference type="Gene3D" id="3.40.228.10">
    <property type="entry name" value="Dimethylsulfoxide Reductase, domain 2"/>
    <property type="match status" value="1"/>
</dbReference>
<dbReference type="Pfam" id="PF00384">
    <property type="entry name" value="Molybdopterin"/>
    <property type="match status" value="1"/>
</dbReference>
<dbReference type="PROSITE" id="PS51669">
    <property type="entry name" value="4FE4S_MOW_BIS_MGD"/>
    <property type="match status" value="1"/>
</dbReference>
<reference evidence="16" key="1">
    <citation type="journal article" date="2019" name="Int. J. Syst. Evol. Microbiol.">
        <title>The Global Catalogue of Microorganisms (GCM) 10K type strain sequencing project: providing services to taxonomists for standard genome sequencing and annotation.</title>
        <authorList>
            <consortium name="The Broad Institute Genomics Platform"/>
            <consortium name="The Broad Institute Genome Sequencing Center for Infectious Disease"/>
            <person name="Wu L."/>
            <person name="Ma J."/>
        </authorList>
    </citation>
    <scope>NUCLEOTIDE SEQUENCE [LARGE SCALE GENOMIC DNA]</scope>
    <source>
        <strain evidence="16">JCM 17664</strain>
    </source>
</reference>
<dbReference type="InterPro" id="IPR023753">
    <property type="entry name" value="FAD/NAD-binding_dom"/>
</dbReference>
<protein>
    <recommendedName>
        <fullName evidence="14">4Fe-4S Mo/W bis-MGD-type domain-containing protein</fullName>
    </recommendedName>
</protein>
<dbReference type="EMBL" id="BAABFN010000002">
    <property type="protein sequence ID" value="GAA4306374.1"/>
    <property type="molecule type" value="Genomic_DNA"/>
</dbReference>
<dbReference type="Gene3D" id="3.50.50.60">
    <property type="entry name" value="FAD/NAD(P)-binding domain"/>
    <property type="match status" value="2"/>
</dbReference>
<proteinExistence type="inferred from homology"/>
<keyword evidence="16" id="KW-1185">Reference proteome</keyword>
<dbReference type="Pfam" id="PF04879">
    <property type="entry name" value="Molybdop_Fe4S4"/>
    <property type="match status" value="1"/>
</dbReference>
<evidence type="ECO:0000256" key="12">
    <source>
        <dbReference type="ARBA" id="ARBA00023014"/>
    </source>
</evidence>
<dbReference type="InterPro" id="IPR006656">
    <property type="entry name" value="Mopterin_OxRdtase"/>
</dbReference>
<dbReference type="PANTHER" id="PTHR43105">
    <property type="entry name" value="RESPIRATORY NITRATE REDUCTASE"/>
    <property type="match status" value="1"/>
</dbReference>
<sequence>MKAVSGEEGSYRTTCCYCGVGCGIRVHRDKSGKLSVEGDPAYPVNRGMLCSKGMNLHYTAMDRSDRLLYPQYRNDRAAPFSRISWEQAMHTAAGTFREIIAEHGPDAVGFYVSGQCLTEEYYLVNKLVKGFIGSNNIDTNSRLCMSSAVSAYKMALGEDSVPGCYEDIELADTFLIAGANPAWCHPILFRRIEAHKEKNHAVKLIVVDPRRTQTAAVADLHLQIMPGTDIVLYHALARGLIENGFVDEPFIREHTEGFAELKEHVMQRSLQEAAAICGIRFTDIYKAVKYIGFSGGFISLWAMGLNQSVVGVGKNLALINLSLITGKIGKPGSGPFSLTGQPNAMGGREAGGMATLLPAHRDMSNPAHRQEVARYWGVSSLPGTPGLTATEMFTALKAGRMKAIWIIGTNPMVSIPDLSLAEAAMQEAAFVVVQDMSSRADTVSHAHLVLPAATWLEKEGTMTNSERRISYLSRVADPPGEALPDTEILLRFAQAMGWEKHFSYDSVADIYSEHAGLTRDTRIDISGLSHERLKKSSFQWPVPGEADPGTPRLFTDYRFYHPGGKARIHAVPDENLSEPVTEACPLVLTTGRIRDQWHTMTRSGKVNKLKQHIPHPFLEMHPADAAKRNIRDGDPVVVSNARGCVQVTAQLTDRIKKGVVFLPMHWGKLAGSSLARANNLTPNLVDPVSKEPDFKFSAVEVALYQKPPQHIILAGSGSGAAAFLEKYRRLNTGDTITWFCPAEAACPDPSRVAAYLQGRQDWPQSPQEGLEELPEISLVRNRALRSVDRKNKTVTDDAGNCLSYDTLILAAGCKLPFDAARPGEPVFFLQYKTHADALLRQLRPGNTVVFTGGNPALLEFAAILRQKGLEVHILVKKKTLLGDLLDDIAASLLEDVLTELGIRLHYGEHVLAFRCDGNERLLTLQSGAVLRCHALAGFSGDEPDTGLAQQTGLDTQTGIRINPFLQTSDPDIYALGEGTEYEGVFPYLPAVAERQAECLARCMHGNLSAAYDGAVPAYSWQIADMPVTVIGNVCLRPEEDGEEVVFLDRRRRSYKKCVIRGDRLSGVLFIGDQEGIKEYRELVEQGTELADKREQLLRPGNARPPVQGRLICSCRQVGEDNLAAAIRNGCKSIEALGRQTGAGTQCGSCKPELKELLRKLGRV</sequence>
<name>A0ABP8FL41_9BACT</name>
<comment type="cofactor">
    <cofactor evidence="3">
        <name>FAD</name>
        <dbReference type="ChEBI" id="CHEBI:57692"/>
    </cofactor>
</comment>
<keyword evidence="12" id="KW-0411">Iron-sulfur</keyword>
<keyword evidence="13" id="KW-0534">Nitrate assimilation</keyword>
<evidence type="ECO:0000259" key="14">
    <source>
        <dbReference type="PROSITE" id="PS51669"/>
    </source>
</evidence>
<evidence type="ECO:0000256" key="13">
    <source>
        <dbReference type="ARBA" id="ARBA00023063"/>
    </source>
</evidence>